<reference evidence="3 4" key="2">
    <citation type="journal article" date="2017" name="Front. Plant Sci.">
        <title>Gene Classification and Mining of Molecular Markers Useful in Red Clover (Trifolium pratense) Breeding.</title>
        <authorList>
            <person name="Istvanek J."/>
            <person name="Dluhosova J."/>
            <person name="Dluhos P."/>
            <person name="Patkova L."/>
            <person name="Nedelnik J."/>
            <person name="Repkova J."/>
        </authorList>
    </citation>
    <scope>NUCLEOTIDE SEQUENCE [LARGE SCALE GENOMIC DNA]</scope>
    <source>
        <strain evidence="4">cv. Tatra</strain>
        <tissue evidence="3">Young leaves</tissue>
    </source>
</reference>
<dbReference type="ExpressionAtlas" id="A0A2K3PP82">
    <property type="expression patterns" value="baseline"/>
</dbReference>
<evidence type="ECO:0000256" key="1">
    <source>
        <dbReference type="ARBA" id="ARBA00023054"/>
    </source>
</evidence>
<comment type="caution">
    <text evidence="3">The sequence shown here is derived from an EMBL/GenBank/DDBJ whole genome shotgun (WGS) entry which is preliminary data.</text>
</comment>
<reference evidence="3 4" key="1">
    <citation type="journal article" date="2014" name="Am. J. Bot.">
        <title>Genome assembly and annotation for red clover (Trifolium pratense; Fabaceae).</title>
        <authorList>
            <person name="Istvanek J."/>
            <person name="Jaros M."/>
            <person name="Krenek A."/>
            <person name="Repkova J."/>
        </authorList>
    </citation>
    <scope>NUCLEOTIDE SEQUENCE [LARGE SCALE GENOMIC DNA]</scope>
    <source>
        <strain evidence="4">cv. Tatra</strain>
        <tissue evidence="3">Young leaves</tissue>
    </source>
</reference>
<keyword evidence="1 2" id="KW-0175">Coiled coil</keyword>
<name>A0A2K3PP82_TRIPR</name>
<organism evidence="3 4">
    <name type="scientific">Trifolium pratense</name>
    <name type="common">Red clover</name>
    <dbReference type="NCBI Taxonomy" id="57577"/>
    <lineage>
        <taxon>Eukaryota</taxon>
        <taxon>Viridiplantae</taxon>
        <taxon>Streptophyta</taxon>
        <taxon>Embryophyta</taxon>
        <taxon>Tracheophyta</taxon>
        <taxon>Spermatophyta</taxon>
        <taxon>Magnoliopsida</taxon>
        <taxon>eudicotyledons</taxon>
        <taxon>Gunneridae</taxon>
        <taxon>Pentapetalae</taxon>
        <taxon>rosids</taxon>
        <taxon>fabids</taxon>
        <taxon>Fabales</taxon>
        <taxon>Fabaceae</taxon>
        <taxon>Papilionoideae</taxon>
        <taxon>50 kb inversion clade</taxon>
        <taxon>NPAAA clade</taxon>
        <taxon>Hologalegina</taxon>
        <taxon>IRL clade</taxon>
        <taxon>Trifolieae</taxon>
        <taxon>Trifolium</taxon>
    </lineage>
</organism>
<protein>
    <submittedName>
        <fullName evidence="3">Structural maintenance of chromosomes protein 5-like</fullName>
    </submittedName>
</protein>
<dbReference type="GO" id="GO:0000724">
    <property type="term" value="P:double-strand break repair via homologous recombination"/>
    <property type="evidence" value="ECO:0007669"/>
    <property type="project" value="TreeGrafter"/>
</dbReference>
<dbReference type="EMBL" id="ASHM01009073">
    <property type="protein sequence ID" value="PNY17095.1"/>
    <property type="molecule type" value="Genomic_DNA"/>
</dbReference>
<dbReference type="GO" id="GO:0005634">
    <property type="term" value="C:nucleus"/>
    <property type="evidence" value="ECO:0007669"/>
    <property type="project" value="TreeGrafter"/>
</dbReference>
<dbReference type="PANTHER" id="PTHR45916:SF1">
    <property type="entry name" value="STRUCTURAL MAINTENANCE OF CHROMOSOMES PROTEIN 5"/>
    <property type="match status" value="1"/>
</dbReference>
<accession>A0A2K3PP82</accession>
<gene>
    <name evidence="3" type="ORF">L195_g013830</name>
</gene>
<dbReference type="PANTHER" id="PTHR45916">
    <property type="entry name" value="STRUCTURAL MAINTENANCE OF CHROMOSOMES PROTEIN 5"/>
    <property type="match status" value="1"/>
</dbReference>
<proteinExistence type="predicted"/>
<dbReference type="Proteomes" id="UP000236291">
    <property type="component" value="Unassembled WGS sequence"/>
</dbReference>
<dbReference type="GO" id="GO:0003697">
    <property type="term" value="F:single-stranded DNA binding"/>
    <property type="evidence" value="ECO:0007669"/>
    <property type="project" value="TreeGrafter"/>
</dbReference>
<feature type="coiled-coil region" evidence="2">
    <location>
        <begin position="53"/>
        <end position="87"/>
    </location>
</feature>
<evidence type="ECO:0000256" key="2">
    <source>
        <dbReference type="SAM" id="Coils"/>
    </source>
</evidence>
<sequence>MRSSVFTFEEYCYRVCEFAKLTPVQLLEETEKAVGDPQLPEQHRALIDKSRTLKHVELSLEKNEGTLNQLKERNAELEKDVERVRQRDELIAKVRNEGAEYHFLRPSTTPLESRSLYGPSHLVVAVVTDFG</sequence>
<dbReference type="STRING" id="57577.A0A2K3PP82"/>
<evidence type="ECO:0000313" key="4">
    <source>
        <dbReference type="Proteomes" id="UP000236291"/>
    </source>
</evidence>
<dbReference type="AlphaFoldDB" id="A0A2K3PP82"/>
<dbReference type="GO" id="GO:0030915">
    <property type="term" value="C:Smc5-Smc6 complex"/>
    <property type="evidence" value="ECO:0007669"/>
    <property type="project" value="TreeGrafter"/>
</dbReference>
<evidence type="ECO:0000313" key="3">
    <source>
        <dbReference type="EMBL" id="PNY17095.1"/>
    </source>
</evidence>